<proteinExistence type="predicted"/>
<sequence>MSSKTIHCLRCGAEVVRLNPNHRYCKVCSETWATLNHRRRELSREAGLLTNKAAKRSLFWCDEPTAGLVWTIRVLVPFSYSASKNYIHQLARSRHVFLNQKSKRKREEITAAIRNGLRDRKVAHNKLWIDILVQKPNHRGDAINVVDLVCDAVKDAVPVDDRWFCIRRLDWEIVKDDPQLIIGIGQESTEDAQVCSFCGQIKPLDAFNKDKRRVLGVGHECRECRRVGRMLREQASGSLLAG</sequence>
<dbReference type="EMBL" id="DSVQ01000012">
    <property type="protein sequence ID" value="HGT39651.1"/>
    <property type="molecule type" value="Genomic_DNA"/>
</dbReference>
<dbReference type="InterPro" id="IPR036614">
    <property type="entry name" value="RusA-like_sf"/>
</dbReference>
<gene>
    <name evidence="1" type="ORF">ENS64_10370</name>
</gene>
<dbReference type="AlphaFoldDB" id="A0A7C4LQY8"/>
<reference evidence="1" key="1">
    <citation type="journal article" date="2020" name="mSystems">
        <title>Genome- and Community-Level Interaction Insights into Carbon Utilization and Element Cycling Functions of Hydrothermarchaeota in Hydrothermal Sediment.</title>
        <authorList>
            <person name="Zhou Z."/>
            <person name="Liu Y."/>
            <person name="Xu W."/>
            <person name="Pan J."/>
            <person name="Luo Z.H."/>
            <person name="Li M."/>
        </authorList>
    </citation>
    <scope>NUCLEOTIDE SEQUENCE [LARGE SCALE GENOMIC DNA]</scope>
    <source>
        <strain evidence="1">SpSt-508</strain>
    </source>
</reference>
<organism evidence="1">
    <name type="scientific">Schlesneria paludicola</name>
    <dbReference type="NCBI Taxonomy" id="360056"/>
    <lineage>
        <taxon>Bacteria</taxon>
        <taxon>Pseudomonadati</taxon>
        <taxon>Planctomycetota</taxon>
        <taxon>Planctomycetia</taxon>
        <taxon>Planctomycetales</taxon>
        <taxon>Planctomycetaceae</taxon>
        <taxon>Schlesneria</taxon>
    </lineage>
</organism>
<dbReference type="SUPFAM" id="SSF103084">
    <property type="entry name" value="Holliday junction resolvase RusA"/>
    <property type="match status" value="1"/>
</dbReference>
<dbReference type="GO" id="GO:0000287">
    <property type="term" value="F:magnesium ion binding"/>
    <property type="evidence" value="ECO:0007669"/>
    <property type="project" value="InterPro"/>
</dbReference>
<dbReference type="GO" id="GO:0006310">
    <property type="term" value="P:DNA recombination"/>
    <property type="evidence" value="ECO:0007669"/>
    <property type="project" value="InterPro"/>
</dbReference>
<accession>A0A7C4LQY8</accession>
<name>A0A7C4LQY8_9PLAN</name>
<protein>
    <submittedName>
        <fullName evidence="1">Uncharacterized protein</fullName>
    </submittedName>
</protein>
<dbReference type="GO" id="GO:0006281">
    <property type="term" value="P:DNA repair"/>
    <property type="evidence" value="ECO:0007669"/>
    <property type="project" value="InterPro"/>
</dbReference>
<dbReference type="Gene3D" id="3.30.1330.70">
    <property type="entry name" value="Holliday junction resolvase RusA"/>
    <property type="match status" value="1"/>
</dbReference>
<comment type="caution">
    <text evidence="1">The sequence shown here is derived from an EMBL/GenBank/DDBJ whole genome shotgun (WGS) entry which is preliminary data.</text>
</comment>
<evidence type="ECO:0000313" key="1">
    <source>
        <dbReference type="EMBL" id="HGT39651.1"/>
    </source>
</evidence>